<feature type="chain" id="PRO_5025354560" description="Secreted protein" evidence="1">
    <location>
        <begin position="23"/>
        <end position="110"/>
    </location>
</feature>
<evidence type="ECO:0000313" key="2">
    <source>
        <dbReference type="EMBL" id="KAF2018765.1"/>
    </source>
</evidence>
<gene>
    <name evidence="2" type="ORF">BU24DRAFT_104734</name>
</gene>
<accession>A0A6A5XZP6</accession>
<feature type="signal peptide" evidence="1">
    <location>
        <begin position="1"/>
        <end position="22"/>
    </location>
</feature>
<evidence type="ECO:0000313" key="3">
    <source>
        <dbReference type="Proteomes" id="UP000799778"/>
    </source>
</evidence>
<keyword evidence="3" id="KW-1185">Reference proteome</keyword>
<dbReference type="AlphaFoldDB" id="A0A6A5XZP6"/>
<evidence type="ECO:0000256" key="1">
    <source>
        <dbReference type="SAM" id="SignalP"/>
    </source>
</evidence>
<dbReference type="EMBL" id="ML978067">
    <property type="protein sequence ID" value="KAF2018765.1"/>
    <property type="molecule type" value="Genomic_DNA"/>
</dbReference>
<evidence type="ECO:0008006" key="4">
    <source>
        <dbReference type="Google" id="ProtNLM"/>
    </source>
</evidence>
<dbReference type="GeneID" id="54278136"/>
<organism evidence="2 3">
    <name type="scientific">Aaosphaeria arxii CBS 175.79</name>
    <dbReference type="NCBI Taxonomy" id="1450172"/>
    <lineage>
        <taxon>Eukaryota</taxon>
        <taxon>Fungi</taxon>
        <taxon>Dikarya</taxon>
        <taxon>Ascomycota</taxon>
        <taxon>Pezizomycotina</taxon>
        <taxon>Dothideomycetes</taxon>
        <taxon>Pleosporomycetidae</taxon>
        <taxon>Pleosporales</taxon>
        <taxon>Pleosporales incertae sedis</taxon>
        <taxon>Aaosphaeria</taxon>
    </lineage>
</organism>
<proteinExistence type="predicted"/>
<sequence length="110" mass="12381">MFFSTFSVCVFLLSPLYRSSHTRLKNINTAVRIATLSNHPVKGEWAGTGLLHKHLLTVSVGDYMQRVSISTSPFKGAKKQPKKGVKLAHYQNRTDDLIMSWATTSDTLYH</sequence>
<dbReference type="Proteomes" id="UP000799778">
    <property type="component" value="Unassembled WGS sequence"/>
</dbReference>
<reference evidence="2" key="1">
    <citation type="journal article" date="2020" name="Stud. Mycol.">
        <title>101 Dothideomycetes genomes: a test case for predicting lifestyles and emergence of pathogens.</title>
        <authorList>
            <person name="Haridas S."/>
            <person name="Albert R."/>
            <person name="Binder M."/>
            <person name="Bloem J."/>
            <person name="Labutti K."/>
            <person name="Salamov A."/>
            <person name="Andreopoulos B."/>
            <person name="Baker S."/>
            <person name="Barry K."/>
            <person name="Bills G."/>
            <person name="Bluhm B."/>
            <person name="Cannon C."/>
            <person name="Castanera R."/>
            <person name="Culley D."/>
            <person name="Daum C."/>
            <person name="Ezra D."/>
            <person name="Gonzalez J."/>
            <person name="Henrissat B."/>
            <person name="Kuo A."/>
            <person name="Liang C."/>
            <person name="Lipzen A."/>
            <person name="Lutzoni F."/>
            <person name="Magnuson J."/>
            <person name="Mondo S."/>
            <person name="Nolan M."/>
            <person name="Ohm R."/>
            <person name="Pangilinan J."/>
            <person name="Park H.-J."/>
            <person name="Ramirez L."/>
            <person name="Alfaro M."/>
            <person name="Sun H."/>
            <person name="Tritt A."/>
            <person name="Yoshinaga Y."/>
            <person name="Zwiers L.-H."/>
            <person name="Turgeon B."/>
            <person name="Goodwin S."/>
            <person name="Spatafora J."/>
            <person name="Crous P."/>
            <person name="Grigoriev I."/>
        </authorList>
    </citation>
    <scope>NUCLEOTIDE SEQUENCE</scope>
    <source>
        <strain evidence="2">CBS 175.79</strain>
    </source>
</reference>
<protein>
    <recommendedName>
        <fullName evidence="4">Secreted protein</fullName>
    </recommendedName>
</protein>
<name>A0A6A5XZP6_9PLEO</name>
<dbReference type="RefSeq" id="XP_033387104.1">
    <property type="nucleotide sequence ID" value="XM_033520739.1"/>
</dbReference>
<keyword evidence="1" id="KW-0732">Signal</keyword>